<dbReference type="GO" id="GO:0003677">
    <property type="term" value="F:DNA binding"/>
    <property type="evidence" value="ECO:0007669"/>
    <property type="project" value="InterPro"/>
</dbReference>
<dbReference type="InterPro" id="IPR002525">
    <property type="entry name" value="Transp_IS110-like_N"/>
</dbReference>
<dbReference type="GO" id="GO:0004803">
    <property type="term" value="F:transposase activity"/>
    <property type="evidence" value="ECO:0007669"/>
    <property type="project" value="InterPro"/>
</dbReference>
<evidence type="ECO:0000313" key="1">
    <source>
        <dbReference type="EMBL" id="NNJ17466.1"/>
    </source>
</evidence>
<dbReference type="EMBL" id="AMWJ02000002">
    <property type="protein sequence ID" value="NNJ17466.1"/>
    <property type="molecule type" value="Genomic_DNA"/>
</dbReference>
<dbReference type="eggNOG" id="COG3547">
    <property type="taxonomic scope" value="Bacteria"/>
</dbReference>
<dbReference type="InterPro" id="IPR047650">
    <property type="entry name" value="Transpos_IS110"/>
</dbReference>
<organism evidence="1 2">
    <name type="scientific">Pseudomonas bharatica CSV86</name>
    <dbReference type="NCBI Taxonomy" id="1005395"/>
    <lineage>
        <taxon>Bacteria</taxon>
        <taxon>Pseudomonadati</taxon>
        <taxon>Pseudomonadota</taxon>
        <taxon>Gammaproteobacteria</taxon>
        <taxon>Pseudomonadales</taxon>
        <taxon>Pseudomonadaceae</taxon>
        <taxon>Pseudomonas</taxon>
        <taxon>Pseudomonas bharatica</taxon>
    </lineage>
</organism>
<dbReference type="Pfam" id="PF02371">
    <property type="entry name" value="Transposase_20"/>
    <property type="match status" value="1"/>
</dbReference>
<dbReference type="InterPro" id="IPR003346">
    <property type="entry name" value="Transposase_20"/>
</dbReference>
<dbReference type="RefSeq" id="WP_009404413.1">
    <property type="nucleotide sequence ID" value="NZ_AMWJ02000002.1"/>
</dbReference>
<dbReference type="PANTHER" id="PTHR33055:SF13">
    <property type="entry name" value="TRANSPOSASE"/>
    <property type="match status" value="1"/>
</dbReference>
<reference evidence="1 2" key="1">
    <citation type="journal article" date="2013" name="Genome Announc.">
        <title>Genome Sequence of Naphthalene-Degrading Soil Bacterium Pseudomonas putida CSV86.</title>
        <authorList>
            <person name="Phale P.S."/>
            <person name="Paliwal V."/>
            <person name="Raju S.C."/>
            <person name="Modak A."/>
            <person name="Purohit H.J."/>
        </authorList>
    </citation>
    <scope>NUCLEOTIDE SEQUENCE [LARGE SCALE GENOMIC DNA]</scope>
    <source>
        <strain evidence="1 2">CSV86</strain>
    </source>
</reference>
<dbReference type="Pfam" id="PF01548">
    <property type="entry name" value="DEDD_Tnp_IS110"/>
    <property type="match status" value="1"/>
</dbReference>
<keyword evidence="2" id="KW-1185">Reference proteome</keyword>
<proteinExistence type="predicted"/>
<dbReference type="GO" id="GO:0006313">
    <property type="term" value="P:DNA transposition"/>
    <property type="evidence" value="ECO:0007669"/>
    <property type="project" value="InterPro"/>
</dbReference>
<protein>
    <submittedName>
        <fullName evidence="1">IS110 family transposase</fullName>
    </submittedName>
</protein>
<evidence type="ECO:0000313" key="2">
    <source>
        <dbReference type="Proteomes" id="UP000010448"/>
    </source>
</evidence>
<gene>
    <name evidence="1" type="ORF">CSV86_020885</name>
</gene>
<dbReference type="OrthoDB" id="9795150at2"/>
<accession>L1LVK2</accession>
<comment type="caution">
    <text evidence="1">The sequence shown here is derived from an EMBL/GenBank/DDBJ whole genome shotgun (WGS) entry which is preliminary data.</text>
</comment>
<dbReference type="AlphaFoldDB" id="L1LVK2"/>
<dbReference type="PANTHER" id="PTHR33055">
    <property type="entry name" value="TRANSPOSASE FOR INSERTION SEQUENCE ELEMENT IS1111A"/>
    <property type="match status" value="1"/>
</dbReference>
<dbReference type="Proteomes" id="UP000010448">
    <property type="component" value="Unassembled WGS sequence"/>
</dbReference>
<sequence>MISYYVGLDVSKATVDVGFLPATFPQFKISNDPDGFAQLIACLDELEVERVLLEATGGYERALFKTLQLRGLNVIRVNPKRARDYMRSMGTYAKTDRIDAQKLAKFARDIEDLPPVEPNQARDELGELIKLRGNLVKDRDSNKRRMQQTTYRKAISDYANHITYLNKKIKALEASIEKASNALDQEKASRLRSVKGIGAITCGTLMASLPELGRVTGRKIAALAGLAPYNNDSGKKSGPRSIEGGRHAVRCALYMSTWSVVRHDPEVKAEYEALRARGKLAKVAVVACMRKLLVRLNAMLRDGSKWKEPRSQVPAT</sequence>
<name>L1LVK2_9PSED</name>